<dbReference type="SUPFAM" id="SSF46565">
    <property type="entry name" value="Chaperone J-domain"/>
    <property type="match status" value="1"/>
</dbReference>
<dbReference type="GO" id="GO:0051087">
    <property type="term" value="F:protein-folding chaperone binding"/>
    <property type="evidence" value="ECO:0007669"/>
    <property type="project" value="InterPro"/>
</dbReference>
<evidence type="ECO:0000256" key="6">
    <source>
        <dbReference type="ARBA" id="ARBA00023186"/>
    </source>
</evidence>
<dbReference type="Pfam" id="PF07743">
    <property type="entry name" value="HSCB_C"/>
    <property type="match status" value="1"/>
</dbReference>
<feature type="non-terminal residue" evidence="8">
    <location>
        <position position="179"/>
    </location>
</feature>
<dbReference type="PANTHER" id="PTHR14021:SF15">
    <property type="entry name" value="IRON-SULFUR CLUSTER CO-CHAPERONE PROTEIN HSCB"/>
    <property type="match status" value="1"/>
</dbReference>
<feature type="non-terminal residue" evidence="8">
    <location>
        <position position="1"/>
    </location>
</feature>
<evidence type="ECO:0000256" key="5">
    <source>
        <dbReference type="ARBA" id="ARBA00023128"/>
    </source>
</evidence>
<organism evidence="8 9">
    <name type="scientific">Syrrhaptes paradoxus</name>
    <name type="common">Pallas's sandgrouse</name>
    <dbReference type="NCBI Taxonomy" id="302527"/>
    <lineage>
        <taxon>Eukaryota</taxon>
        <taxon>Metazoa</taxon>
        <taxon>Chordata</taxon>
        <taxon>Craniata</taxon>
        <taxon>Vertebrata</taxon>
        <taxon>Euteleostomi</taxon>
        <taxon>Archelosauria</taxon>
        <taxon>Archosauria</taxon>
        <taxon>Dinosauria</taxon>
        <taxon>Saurischia</taxon>
        <taxon>Theropoda</taxon>
        <taxon>Coelurosauria</taxon>
        <taxon>Aves</taxon>
        <taxon>Neognathae</taxon>
        <taxon>Neoaves</taxon>
        <taxon>Columbimorphae</taxon>
        <taxon>Pterocliformes</taxon>
        <taxon>Pteroclidae</taxon>
        <taxon>Syrrhaptes</taxon>
    </lineage>
</organism>
<dbReference type="GO" id="GO:0001671">
    <property type="term" value="F:ATPase activator activity"/>
    <property type="evidence" value="ECO:0007669"/>
    <property type="project" value="InterPro"/>
</dbReference>
<evidence type="ECO:0000256" key="3">
    <source>
        <dbReference type="ARBA" id="ARBA00010476"/>
    </source>
</evidence>
<dbReference type="SUPFAM" id="SSF47144">
    <property type="entry name" value="HSC20 (HSCB), C-terminal oligomerisation domain"/>
    <property type="match status" value="1"/>
</dbReference>
<dbReference type="AlphaFoldDB" id="A0A7L3ANC1"/>
<name>A0A7L3ANC1_9AVES</name>
<keyword evidence="4" id="KW-0963">Cytoplasm</keyword>
<dbReference type="GO" id="GO:0005739">
    <property type="term" value="C:mitochondrion"/>
    <property type="evidence" value="ECO:0007669"/>
    <property type="project" value="UniProtKB-SubCell"/>
</dbReference>
<dbReference type="GO" id="GO:0051259">
    <property type="term" value="P:protein complex oligomerization"/>
    <property type="evidence" value="ECO:0007669"/>
    <property type="project" value="InterPro"/>
</dbReference>
<reference evidence="8 9" key="1">
    <citation type="submission" date="2019-09" db="EMBL/GenBank/DDBJ databases">
        <title>Bird 10,000 Genomes (B10K) Project - Family phase.</title>
        <authorList>
            <person name="Zhang G."/>
        </authorList>
    </citation>
    <scope>NUCLEOTIDE SEQUENCE [LARGE SCALE GENOMIC DNA]</scope>
    <source>
        <strain evidence="8">B10K-DU-003-42</strain>
        <tissue evidence="8">Mixed tissue sample</tissue>
    </source>
</reference>
<evidence type="ECO:0000259" key="7">
    <source>
        <dbReference type="PROSITE" id="PS50076"/>
    </source>
</evidence>
<comment type="caution">
    <text evidence="8">The sequence shown here is derived from an EMBL/GenBank/DDBJ whole genome shotgun (WGS) entry which is preliminary data.</text>
</comment>
<evidence type="ECO:0000256" key="1">
    <source>
        <dbReference type="ARBA" id="ARBA00004173"/>
    </source>
</evidence>
<dbReference type="FunFam" id="1.20.1280.20:FF:000002">
    <property type="entry name" value="HscB mitochondrial iron-sulfur cluster co-chaperone"/>
    <property type="match status" value="1"/>
</dbReference>
<dbReference type="InterPro" id="IPR009073">
    <property type="entry name" value="HscB_oligo_C"/>
</dbReference>
<dbReference type="SMART" id="SM00271">
    <property type="entry name" value="DnaJ"/>
    <property type="match status" value="1"/>
</dbReference>
<evidence type="ECO:0000256" key="4">
    <source>
        <dbReference type="ARBA" id="ARBA00022490"/>
    </source>
</evidence>
<dbReference type="PANTHER" id="PTHR14021">
    <property type="entry name" value="IRON-SULFUR CLUSTER CO-CHAPERONE PROTEIN HSCB"/>
    <property type="match status" value="1"/>
</dbReference>
<dbReference type="EMBL" id="VZTO01005494">
    <property type="protein sequence ID" value="NXT19705.1"/>
    <property type="molecule type" value="Genomic_DNA"/>
</dbReference>
<evidence type="ECO:0000313" key="8">
    <source>
        <dbReference type="EMBL" id="NXT19705.1"/>
    </source>
</evidence>
<keyword evidence="5" id="KW-0496">Mitochondrion</keyword>
<comment type="subcellular location">
    <subcellularLocation>
        <location evidence="2">Cytoplasm</location>
    </subcellularLocation>
    <subcellularLocation>
        <location evidence="1">Mitochondrion</location>
    </subcellularLocation>
</comment>
<dbReference type="Proteomes" id="UP000536260">
    <property type="component" value="Unassembled WGS sequence"/>
</dbReference>
<dbReference type="InterPro" id="IPR036869">
    <property type="entry name" value="J_dom_sf"/>
</dbReference>
<dbReference type="NCBIfam" id="TIGR00714">
    <property type="entry name" value="hscB"/>
    <property type="match status" value="1"/>
</dbReference>
<protein>
    <submittedName>
        <fullName evidence="8">HSC20 protein</fullName>
    </submittedName>
</protein>
<dbReference type="Gene3D" id="1.10.287.110">
    <property type="entry name" value="DnaJ domain"/>
    <property type="match status" value="1"/>
</dbReference>
<evidence type="ECO:0000313" key="9">
    <source>
        <dbReference type="Proteomes" id="UP000536260"/>
    </source>
</evidence>
<sequence>FCPGCRALQPPRPRPDLFRLMACDRSFRIDTQQLQRRFRSLQRAVHPDRFSRSPPEERFYSEQHSSLINEAYRTLLHPLSRGLYLLELNGVEPAQETDSDADSVFLMEIMEINEKLAEPKNDDIIEEIETLIKVKQEELTKEVTAAFERDDLQEAKKLLAKMKYFANLEDKLKDKKIPS</sequence>
<gene>
    <name evidence="8" type="primary">Hscb</name>
    <name evidence="8" type="ORF">SYRPAR_R08712</name>
</gene>
<keyword evidence="9" id="KW-1185">Reference proteome</keyword>
<keyword evidence="6" id="KW-0143">Chaperone</keyword>
<dbReference type="PROSITE" id="PS50076">
    <property type="entry name" value="DNAJ_2"/>
    <property type="match status" value="1"/>
</dbReference>
<accession>A0A7L3ANC1</accession>
<comment type="similarity">
    <text evidence="3">Belongs to the HscB family.</text>
</comment>
<dbReference type="CDD" id="cd06257">
    <property type="entry name" value="DnaJ"/>
    <property type="match status" value="1"/>
</dbReference>
<dbReference type="InterPro" id="IPR036386">
    <property type="entry name" value="HscB_C_sf"/>
</dbReference>
<dbReference type="GO" id="GO:0044571">
    <property type="term" value="P:[2Fe-2S] cluster assembly"/>
    <property type="evidence" value="ECO:0007669"/>
    <property type="project" value="InterPro"/>
</dbReference>
<proteinExistence type="inferred from homology"/>
<dbReference type="InterPro" id="IPR004640">
    <property type="entry name" value="HscB"/>
</dbReference>
<dbReference type="InterPro" id="IPR001623">
    <property type="entry name" value="DnaJ_domain"/>
</dbReference>
<feature type="domain" description="J" evidence="7">
    <location>
        <begin position="16"/>
        <end position="88"/>
    </location>
</feature>
<evidence type="ECO:0000256" key="2">
    <source>
        <dbReference type="ARBA" id="ARBA00004496"/>
    </source>
</evidence>
<dbReference type="Gene3D" id="1.20.1280.20">
    <property type="entry name" value="HscB, C-terminal domain"/>
    <property type="match status" value="1"/>
</dbReference>